<gene>
    <name evidence="1" type="ORF">MRATA1EN1_LOCUS4578</name>
</gene>
<proteinExistence type="predicted"/>
<organism evidence="1 2">
    <name type="scientific">Rangifer tarandus platyrhynchus</name>
    <name type="common">Svalbard reindeer</name>
    <dbReference type="NCBI Taxonomy" id="3082113"/>
    <lineage>
        <taxon>Eukaryota</taxon>
        <taxon>Metazoa</taxon>
        <taxon>Chordata</taxon>
        <taxon>Craniata</taxon>
        <taxon>Vertebrata</taxon>
        <taxon>Euteleostomi</taxon>
        <taxon>Mammalia</taxon>
        <taxon>Eutheria</taxon>
        <taxon>Laurasiatheria</taxon>
        <taxon>Artiodactyla</taxon>
        <taxon>Ruminantia</taxon>
        <taxon>Pecora</taxon>
        <taxon>Cervidae</taxon>
        <taxon>Odocoileinae</taxon>
        <taxon>Rangifer</taxon>
    </lineage>
</organism>
<dbReference type="Proteomes" id="UP001176941">
    <property type="component" value="Chromosome 12"/>
</dbReference>
<evidence type="ECO:0000313" key="2">
    <source>
        <dbReference type="Proteomes" id="UP001176941"/>
    </source>
</evidence>
<protein>
    <submittedName>
        <fullName evidence="1">Uncharacterized protein</fullName>
    </submittedName>
</protein>
<keyword evidence="2" id="KW-1185">Reference proteome</keyword>
<accession>A0ABN8Y598</accession>
<reference evidence="1" key="1">
    <citation type="submission" date="2023-04" db="EMBL/GenBank/DDBJ databases">
        <authorList>
            <consortium name="ELIXIR-Norway"/>
        </authorList>
    </citation>
    <scope>NUCLEOTIDE SEQUENCE [LARGE SCALE GENOMIC DNA]</scope>
</reference>
<name>A0ABN8Y598_RANTA</name>
<sequence>MPASLHCWSPALSPGFFWPKPHRQPVIKAPPGSTRVGLTPASAAWDSVLLPDPTCVPTFQNVSQGSPPLYPIFGSPLLLDFVQTHIEFVSVSKSFRLSVCIPTIR</sequence>
<evidence type="ECO:0000313" key="1">
    <source>
        <dbReference type="EMBL" id="CAI9155616.1"/>
    </source>
</evidence>
<dbReference type="EMBL" id="OX459948">
    <property type="protein sequence ID" value="CAI9155616.1"/>
    <property type="molecule type" value="Genomic_DNA"/>
</dbReference>